<keyword evidence="15 16" id="KW-0472">Membrane</keyword>
<dbReference type="EMBL" id="CAEFZW010000003">
    <property type="protein sequence ID" value="CAB4253973.1"/>
    <property type="molecule type" value="Genomic_DNA"/>
</dbReference>
<evidence type="ECO:0000256" key="5">
    <source>
        <dbReference type="ARBA" id="ARBA00022617"/>
    </source>
</evidence>
<evidence type="ECO:0000256" key="10">
    <source>
        <dbReference type="ARBA" id="ARBA00022982"/>
    </source>
</evidence>
<accession>A0A8H2ZGS0</accession>
<keyword evidence="5" id="KW-0349">Heme</keyword>
<feature type="transmembrane region" description="Helical" evidence="16">
    <location>
        <begin position="304"/>
        <end position="323"/>
    </location>
</feature>
<comment type="subcellular location">
    <subcellularLocation>
        <location evidence="2">Membrane</location>
        <topology evidence="2">Multi-pass membrane protein</topology>
    </subcellularLocation>
</comment>
<evidence type="ECO:0000256" key="17">
    <source>
        <dbReference type="SAM" id="SignalP"/>
    </source>
</evidence>
<dbReference type="RefSeq" id="XP_041405818.1">
    <property type="nucleotide sequence ID" value="XM_041549884.1"/>
</dbReference>
<evidence type="ECO:0000256" key="4">
    <source>
        <dbReference type="ARBA" id="ARBA00022448"/>
    </source>
</evidence>
<dbReference type="GO" id="GO:0006879">
    <property type="term" value="P:intracellular iron ion homeostasis"/>
    <property type="evidence" value="ECO:0007669"/>
    <property type="project" value="TreeGrafter"/>
</dbReference>
<evidence type="ECO:0000313" key="20">
    <source>
        <dbReference type="Proteomes" id="UP000644660"/>
    </source>
</evidence>
<dbReference type="OrthoDB" id="167398at2759"/>
<dbReference type="GO" id="GO:0015677">
    <property type="term" value="P:copper ion import"/>
    <property type="evidence" value="ECO:0007669"/>
    <property type="project" value="TreeGrafter"/>
</dbReference>
<reference evidence="19 20" key="1">
    <citation type="submission" date="2020-05" db="EMBL/GenBank/DDBJ databases">
        <authorList>
            <person name="Casaregola S."/>
            <person name="Devillers H."/>
            <person name="Grondin C."/>
        </authorList>
    </citation>
    <scope>NUCLEOTIDE SEQUENCE [LARGE SCALE GENOMIC DNA]</scope>
    <source>
        <strain evidence="19 20">CLIB 1767</strain>
    </source>
</reference>
<evidence type="ECO:0000256" key="3">
    <source>
        <dbReference type="ARBA" id="ARBA00006278"/>
    </source>
</evidence>
<evidence type="ECO:0000313" key="19">
    <source>
        <dbReference type="EMBL" id="CAB4253973.1"/>
    </source>
</evidence>
<keyword evidence="6" id="KW-0285">Flavoprotein</keyword>
<dbReference type="Gene3D" id="3.40.50.80">
    <property type="entry name" value="Nucleotide-binding domain of ferredoxin-NADP reductase (FNR) module"/>
    <property type="match status" value="1"/>
</dbReference>
<evidence type="ECO:0000256" key="9">
    <source>
        <dbReference type="ARBA" id="ARBA00022857"/>
    </source>
</evidence>
<dbReference type="InterPro" id="IPR013112">
    <property type="entry name" value="FAD-bd_8"/>
</dbReference>
<dbReference type="Pfam" id="PF08030">
    <property type="entry name" value="NAD_binding_6"/>
    <property type="match status" value="1"/>
</dbReference>
<evidence type="ECO:0000256" key="6">
    <source>
        <dbReference type="ARBA" id="ARBA00022630"/>
    </source>
</evidence>
<dbReference type="SFLD" id="SFLDG01168">
    <property type="entry name" value="Ferric_reductase_subgroup_(FRE"/>
    <property type="match status" value="1"/>
</dbReference>
<keyword evidence="20" id="KW-1185">Reference proteome</keyword>
<comment type="cofactor">
    <cofactor evidence="1">
        <name>FAD</name>
        <dbReference type="ChEBI" id="CHEBI:57692"/>
    </cofactor>
</comment>
<keyword evidence="4" id="KW-0813">Transport</keyword>
<name>A0A8H2ZGS0_9SACH</name>
<keyword evidence="5" id="KW-0479">Metal-binding</keyword>
<feature type="transmembrane region" description="Helical" evidence="16">
    <location>
        <begin position="222"/>
        <end position="242"/>
    </location>
</feature>
<dbReference type="PANTHER" id="PTHR32361:SF25">
    <property type="entry name" value="FERRIC_CUPRIC REDUCTASE TRANSMEMBRANE COMPONENT 1"/>
    <property type="match status" value="1"/>
</dbReference>
<evidence type="ECO:0000256" key="8">
    <source>
        <dbReference type="ARBA" id="ARBA00022827"/>
    </source>
</evidence>
<comment type="similarity">
    <text evidence="3">Belongs to the ferric reductase (FRE) family.</text>
</comment>
<dbReference type="InterPro" id="IPR013130">
    <property type="entry name" value="Fe3_Rdtase_TM_dom"/>
</dbReference>
<evidence type="ECO:0000256" key="11">
    <source>
        <dbReference type="ARBA" id="ARBA00022989"/>
    </source>
</evidence>
<dbReference type="InterPro" id="IPR017927">
    <property type="entry name" value="FAD-bd_FR_type"/>
</dbReference>
<dbReference type="PROSITE" id="PS51384">
    <property type="entry name" value="FAD_FR"/>
    <property type="match status" value="1"/>
</dbReference>
<dbReference type="AlphaFoldDB" id="A0A8H2ZGS0"/>
<feature type="transmembrane region" description="Helical" evidence="16">
    <location>
        <begin position="262"/>
        <end position="283"/>
    </location>
</feature>
<evidence type="ECO:0000256" key="14">
    <source>
        <dbReference type="ARBA" id="ARBA00023065"/>
    </source>
</evidence>
<feature type="chain" id="PRO_5034884625" evidence="17">
    <location>
        <begin position="22"/>
        <end position="717"/>
    </location>
</feature>
<feature type="transmembrane region" description="Helical" evidence="16">
    <location>
        <begin position="338"/>
        <end position="355"/>
    </location>
</feature>
<dbReference type="Pfam" id="PF08022">
    <property type="entry name" value="FAD_binding_8"/>
    <property type="match status" value="1"/>
</dbReference>
<feature type="domain" description="FAD-binding FR-type" evidence="18">
    <location>
        <begin position="407"/>
        <end position="529"/>
    </location>
</feature>
<keyword evidence="12" id="KW-0560">Oxidoreductase</keyword>
<dbReference type="Proteomes" id="UP000644660">
    <property type="component" value="Unassembled WGS sequence"/>
</dbReference>
<dbReference type="GO" id="GO:0006826">
    <property type="term" value="P:iron ion transport"/>
    <property type="evidence" value="ECO:0007669"/>
    <property type="project" value="TreeGrafter"/>
</dbReference>
<evidence type="ECO:0000256" key="15">
    <source>
        <dbReference type="ARBA" id="ARBA00023136"/>
    </source>
</evidence>
<dbReference type="SFLD" id="SFLDS00052">
    <property type="entry name" value="Ferric_Reductase_Domain"/>
    <property type="match status" value="1"/>
</dbReference>
<keyword evidence="13" id="KW-0408">Iron</keyword>
<feature type="transmembrane region" description="Helical" evidence="16">
    <location>
        <begin position="153"/>
        <end position="174"/>
    </location>
</feature>
<sequence>MRFITGPSVLWFVYFLSGVIALSSLDSSVATACLKYNALFKWNCTSNKKYSCLCQDINWLQTLTYCVNYGADHETPLKHAMRHIRLRCKSGDIDFTTEQLQQIYENGTLYTRPIISNDTTTRVIGTLIPDETTFDYYLTKYKQTSLFVTRSQWYGWGLIFYWVTIILISTIFNINRKMIGFKTFFQNVWIKRNVAIPSVGKHYKERTFLLFRCIPINFPTRLDALIVTVFVILTIIFCGMDYDIHLPHPNYPDQWRLNARMLNYRVDQMALTLFPVIYMFGIRNNPFIALSGFSIGSFNYFHRWCAYVASCLVLVHAVLWTVYSQRYSTYHHYISQEYFQWGIAATVMMFVLCSHSEKIFRDRFYEFFLFFHKAMNVIFIVGLYYHIASFGWLNWVWALVGIWAGDRFLRFGWIVINGGIHNATLTDCFNGVIKISIPKPRFFKYQPGMFVYLYFLGLNEPWFCSLQSHPFTILSEPQIDESQPGNLIIYFKVNKGITKRLLKRLEKSGKQSITCKVLLEGPYGVQLPQLTSITENYSGICAGLGITAVYPELYHAAQKTENIEGFSHNLTWIINNPSHVEWFHQELTLLSQLNCNVEIICTARTSNNTPVDEKMKGFKDKLQFTTATDSGSSATSTNDRYAKSHYEIQYIEARPDLGQLIASRISKSQNQSSQPTDLNILTCGPSSFNDKIRFHMTEELAKNISINVNFDEKSFTW</sequence>
<keyword evidence="9" id="KW-0521">NADP</keyword>
<keyword evidence="17" id="KW-0732">Signal</keyword>
<organism evidence="19 20">
    <name type="scientific">Maudiozyma barnettii</name>
    <dbReference type="NCBI Taxonomy" id="61262"/>
    <lineage>
        <taxon>Eukaryota</taxon>
        <taxon>Fungi</taxon>
        <taxon>Dikarya</taxon>
        <taxon>Ascomycota</taxon>
        <taxon>Saccharomycotina</taxon>
        <taxon>Saccharomycetes</taxon>
        <taxon>Saccharomycetales</taxon>
        <taxon>Saccharomycetaceae</taxon>
        <taxon>Maudiozyma</taxon>
    </lineage>
</organism>
<dbReference type="InterPro" id="IPR051410">
    <property type="entry name" value="Ferric/Cupric_Reductase"/>
</dbReference>
<keyword evidence="7 16" id="KW-0812">Transmembrane</keyword>
<dbReference type="GeneID" id="64856949"/>
<evidence type="ECO:0000256" key="16">
    <source>
        <dbReference type="SAM" id="Phobius"/>
    </source>
</evidence>
<gene>
    <name evidence="19" type="ORF">KABA2_03S09570</name>
</gene>
<dbReference type="InterPro" id="IPR039261">
    <property type="entry name" value="FNR_nucleotide-bd"/>
</dbReference>
<keyword evidence="8" id="KW-0274">FAD</keyword>
<evidence type="ECO:0000256" key="1">
    <source>
        <dbReference type="ARBA" id="ARBA00001974"/>
    </source>
</evidence>
<evidence type="ECO:0000256" key="13">
    <source>
        <dbReference type="ARBA" id="ARBA00023004"/>
    </source>
</evidence>
<evidence type="ECO:0000256" key="12">
    <source>
        <dbReference type="ARBA" id="ARBA00023002"/>
    </source>
</evidence>
<proteinExistence type="inferred from homology"/>
<keyword evidence="11 16" id="KW-1133">Transmembrane helix</keyword>
<protein>
    <submittedName>
        <fullName evidence="19">Similar to Saccharomyces cerevisiae YLR214W FRE1 Ferric reductase and cupric reductase, reduces siderophore-bound iron and oxidized copper prior to uptake by transporters</fullName>
    </submittedName>
</protein>
<dbReference type="GO" id="GO:0005886">
    <property type="term" value="C:plasma membrane"/>
    <property type="evidence" value="ECO:0007669"/>
    <property type="project" value="TreeGrafter"/>
</dbReference>
<evidence type="ECO:0000256" key="2">
    <source>
        <dbReference type="ARBA" id="ARBA00004141"/>
    </source>
</evidence>
<feature type="signal peptide" evidence="17">
    <location>
        <begin position="1"/>
        <end position="21"/>
    </location>
</feature>
<evidence type="ECO:0000256" key="7">
    <source>
        <dbReference type="ARBA" id="ARBA00022692"/>
    </source>
</evidence>
<dbReference type="CDD" id="cd06186">
    <property type="entry name" value="NOX_Duox_like_FAD_NADP"/>
    <property type="match status" value="1"/>
</dbReference>
<dbReference type="InterPro" id="IPR013121">
    <property type="entry name" value="Fe_red_NAD-bd_6"/>
</dbReference>
<dbReference type="PANTHER" id="PTHR32361">
    <property type="entry name" value="FERRIC/CUPRIC REDUCTASE TRANSMEMBRANE COMPONENT"/>
    <property type="match status" value="1"/>
</dbReference>
<keyword evidence="14" id="KW-0406">Ion transport</keyword>
<dbReference type="Pfam" id="PF01794">
    <property type="entry name" value="Ferric_reduct"/>
    <property type="match status" value="1"/>
</dbReference>
<comment type="caution">
    <text evidence="19">The sequence shown here is derived from an EMBL/GenBank/DDBJ whole genome shotgun (WGS) entry which is preliminary data.</text>
</comment>
<keyword evidence="10" id="KW-0249">Electron transport</keyword>
<dbReference type="SUPFAM" id="SSF52343">
    <property type="entry name" value="Ferredoxin reductase-like, C-terminal NADP-linked domain"/>
    <property type="match status" value="1"/>
</dbReference>
<dbReference type="GO" id="GO:0000293">
    <property type="term" value="F:ferric-chelate reductase activity"/>
    <property type="evidence" value="ECO:0007669"/>
    <property type="project" value="UniProtKB-ARBA"/>
</dbReference>
<evidence type="ECO:0000259" key="18">
    <source>
        <dbReference type="PROSITE" id="PS51384"/>
    </source>
</evidence>